<dbReference type="OrthoDB" id="4843387at2759"/>
<proteinExistence type="predicted"/>
<dbReference type="GO" id="GO:0015074">
    <property type="term" value="P:DNA integration"/>
    <property type="evidence" value="ECO:0007669"/>
    <property type="project" value="InterPro"/>
</dbReference>
<dbReference type="GO" id="GO:0006313">
    <property type="term" value="P:DNA transposition"/>
    <property type="evidence" value="ECO:0007669"/>
    <property type="project" value="InterPro"/>
</dbReference>
<dbReference type="Proteomes" id="UP000499080">
    <property type="component" value="Unassembled WGS sequence"/>
</dbReference>
<gene>
    <name evidence="2" type="ORF">AVEN_243629_1</name>
</gene>
<evidence type="ECO:0000313" key="2">
    <source>
        <dbReference type="EMBL" id="GBL74764.1"/>
    </source>
</evidence>
<dbReference type="EMBL" id="BGPR01000006">
    <property type="protein sequence ID" value="GBL74764.1"/>
    <property type="molecule type" value="Genomic_DNA"/>
</dbReference>
<sequence>MVVADLVKWARQSFGKTISEASTRRYIKRCGYSFYKARRKPFLTSLNKRRRVEWAKYHLRWTHLSGKTYFGQMNPYLRFRMEILAERLLGRRMKQTIHSVPSAWF</sequence>
<reference evidence="2 3" key="1">
    <citation type="journal article" date="2019" name="Sci. Rep.">
        <title>Orb-weaving spider Araneus ventricosus genome elucidates the spidroin gene catalogue.</title>
        <authorList>
            <person name="Kono N."/>
            <person name="Nakamura H."/>
            <person name="Ohtoshi R."/>
            <person name="Moran D.A.P."/>
            <person name="Shinohara A."/>
            <person name="Yoshida Y."/>
            <person name="Fujiwara M."/>
            <person name="Mori M."/>
            <person name="Tomita M."/>
            <person name="Arakawa K."/>
        </authorList>
    </citation>
    <scope>NUCLEOTIDE SEQUENCE [LARGE SCALE GENOMIC DNA]</scope>
</reference>
<organism evidence="2 3">
    <name type="scientific">Araneus ventricosus</name>
    <name type="common">Orbweaver spider</name>
    <name type="synonym">Epeira ventricosa</name>
    <dbReference type="NCBI Taxonomy" id="182803"/>
    <lineage>
        <taxon>Eukaryota</taxon>
        <taxon>Metazoa</taxon>
        <taxon>Ecdysozoa</taxon>
        <taxon>Arthropoda</taxon>
        <taxon>Chelicerata</taxon>
        <taxon>Arachnida</taxon>
        <taxon>Araneae</taxon>
        <taxon>Araneomorphae</taxon>
        <taxon>Entelegynae</taxon>
        <taxon>Araneoidea</taxon>
        <taxon>Araneidae</taxon>
        <taxon>Araneus</taxon>
    </lineage>
</organism>
<evidence type="ECO:0000259" key="1">
    <source>
        <dbReference type="Pfam" id="PF01498"/>
    </source>
</evidence>
<comment type="caution">
    <text evidence="2">The sequence shown here is derived from an EMBL/GenBank/DDBJ whole genome shotgun (WGS) entry which is preliminary data.</text>
</comment>
<protein>
    <recommendedName>
        <fullName evidence="1">Transposase Tc1-like domain-containing protein</fullName>
    </recommendedName>
</protein>
<feature type="domain" description="Transposase Tc1-like" evidence="1">
    <location>
        <begin position="5"/>
        <end position="59"/>
    </location>
</feature>
<dbReference type="GO" id="GO:0003677">
    <property type="term" value="F:DNA binding"/>
    <property type="evidence" value="ECO:0007669"/>
    <property type="project" value="InterPro"/>
</dbReference>
<dbReference type="AlphaFoldDB" id="A0A4Y2A765"/>
<dbReference type="Pfam" id="PF01498">
    <property type="entry name" value="HTH_Tnp_Tc3_2"/>
    <property type="match status" value="1"/>
</dbReference>
<keyword evidence="3" id="KW-1185">Reference proteome</keyword>
<dbReference type="InterPro" id="IPR002492">
    <property type="entry name" value="Transposase_Tc1-like"/>
</dbReference>
<evidence type="ECO:0000313" key="3">
    <source>
        <dbReference type="Proteomes" id="UP000499080"/>
    </source>
</evidence>
<name>A0A4Y2A765_ARAVE</name>
<accession>A0A4Y2A765</accession>